<evidence type="ECO:0000313" key="1">
    <source>
        <dbReference type="EMBL" id="CAL1375139.1"/>
    </source>
</evidence>
<proteinExistence type="predicted"/>
<sequence length="435" mass="49353">MLRGALSSFWDLSHWVGRWVFRFFVSLLLRSLANKEDKGLLKVQEVWVKFTHRSHQVDRRPVRQEPPVTEKSLEYQVLTQNRVVETKGLKTRKRGSQRGDDYTSPTYPLVDCRAAKRCRFSCIKEWRFCLPSSSELVGDEDYPLLSNPTDLINNDIALVMVSAAPSRTETATKGSQPEKVFAGVLLPPEQSVGKFREPLEVRLATVGTKSIPDFAGLLGNYSFTRFHRRHKETTRNCLVRGKSPSPRRIYTRPTILPLRDTRVGGKGVVFNSFLKGSLDLTFFHQRRGDSSPVPLLPPKLVAKESPGTEERRDSATLSIIPTVSTNPPVAQLSSLLGQNLLISIEGLLGGAETHTNLFGASFWQEQRRMKNVADEQVVQFSLEEVQSARFRASRTILGRLFTKERMTTMELREELLDAWKLRGHLKVSSTKFWTV</sequence>
<reference evidence="1 2" key="1">
    <citation type="submission" date="2024-04" db="EMBL/GenBank/DDBJ databases">
        <authorList>
            <person name="Fracassetti M."/>
        </authorList>
    </citation>
    <scope>NUCLEOTIDE SEQUENCE [LARGE SCALE GENOMIC DNA]</scope>
</reference>
<dbReference type="Proteomes" id="UP001497516">
    <property type="component" value="Chromosome 3"/>
</dbReference>
<gene>
    <name evidence="1" type="ORF">LTRI10_LOCUS16956</name>
</gene>
<dbReference type="AlphaFoldDB" id="A0AAV2DPD3"/>
<evidence type="ECO:0000313" key="2">
    <source>
        <dbReference type="Proteomes" id="UP001497516"/>
    </source>
</evidence>
<accession>A0AAV2DPD3</accession>
<protein>
    <submittedName>
        <fullName evidence="1">Uncharacterized protein</fullName>
    </submittedName>
</protein>
<keyword evidence="2" id="KW-1185">Reference proteome</keyword>
<name>A0AAV2DPD3_9ROSI</name>
<organism evidence="1 2">
    <name type="scientific">Linum trigynum</name>
    <dbReference type="NCBI Taxonomy" id="586398"/>
    <lineage>
        <taxon>Eukaryota</taxon>
        <taxon>Viridiplantae</taxon>
        <taxon>Streptophyta</taxon>
        <taxon>Embryophyta</taxon>
        <taxon>Tracheophyta</taxon>
        <taxon>Spermatophyta</taxon>
        <taxon>Magnoliopsida</taxon>
        <taxon>eudicotyledons</taxon>
        <taxon>Gunneridae</taxon>
        <taxon>Pentapetalae</taxon>
        <taxon>rosids</taxon>
        <taxon>fabids</taxon>
        <taxon>Malpighiales</taxon>
        <taxon>Linaceae</taxon>
        <taxon>Linum</taxon>
    </lineage>
</organism>
<dbReference type="EMBL" id="OZ034816">
    <property type="protein sequence ID" value="CAL1375139.1"/>
    <property type="molecule type" value="Genomic_DNA"/>
</dbReference>